<accession>A0A917N1E0</accession>
<organism evidence="1 2">
    <name type="scientific">Mucilaginibacter galii</name>
    <dbReference type="NCBI Taxonomy" id="2005073"/>
    <lineage>
        <taxon>Bacteria</taxon>
        <taxon>Pseudomonadati</taxon>
        <taxon>Bacteroidota</taxon>
        <taxon>Sphingobacteriia</taxon>
        <taxon>Sphingobacteriales</taxon>
        <taxon>Sphingobacteriaceae</taxon>
        <taxon>Mucilaginibacter</taxon>
    </lineage>
</organism>
<evidence type="ECO:0000313" key="1">
    <source>
        <dbReference type="EMBL" id="GGI50434.1"/>
    </source>
</evidence>
<dbReference type="Proteomes" id="UP000662074">
    <property type="component" value="Unassembled WGS sequence"/>
</dbReference>
<dbReference type="AlphaFoldDB" id="A0A917N1E0"/>
<proteinExistence type="predicted"/>
<name>A0A917N1E0_9SPHI</name>
<comment type="caution">
    <text evidence="1">The sequence shown here is derived from an EMBL/GenBank/DDBJ whole genome shotgun (WGS) entry which is preliminary data.</text>
</comment>
<keyword evidence="2" id="KW-1185">Reference proteome</keyword>
<reference evidence="1" key="1">
    <citation type="journal article" date="2014" name="Int. J. Syst. Evol. Microbiol.">
        <title>Complete genome sequence of Corynebacterium casei LMG S-19264T (=DSM 44701T), isolated from a smear-ripened cheese.</title>
        <authorList>
            <consortium name="US DOE Joint Genome Institute (JGI-PGF)"/>
            <person name="Walter F."/>
            <person name="Albersmeier A."/>
            <person name="Kalinowski J."/>
            <person name="Ruckert C."/>
        </authorList>
    </citation>
    <scope>NUCLEOTIDE SEQUENCE</scope>
    <source>
        <strain evidence="1">CCM 8711</strain>
    </source>
</reference>
<gene>
    <name evidence="1" type="ORF">GCM10011425_16460</name>
</gene>
<sequence>MTVPGFVKRQNLTDCFHEIRDEKSTLTEIKGDTLGNRFVITYKDAQPEAGENTALLDMLSFRFDKFSSEYTKDKGWTIIKYGTTDSLDLVFQDPLHSENSGVIRFRKTNDATF</sequence>
<reference evidence="1" key="2">
    <citation type="submission" date="2020-09" db="EMBL/GenBank/DDBJ databases">
        <authorList>
            <person name="Sun Q."/>
            <person name="Sedlacek I."/>
        </authorList>
    </citation>
    <scope>NUCLEOTIDE SEQUENCE</scope>
    <source>
        <strain evidence="1">CCM 8711</strain>
    </source>
</reference>
<evidence type="ECO:0000313" key="2">
    <source>
        <dbReference type="Proteomes" id="UP000662074"/>
    </source>
</evidence>
<protein>
    <submittedName>
        <fullName evidence="1">Uncharacterized protein</fullName>
    </submittedName>
</protein>
<dbReference type="EMBL" id="BMDO01000003">
    <property type="protein sequence ID" value="GGI50434.1"/>
    <property type="molecule type" value="Genomic_DNA"/>
</dbReference>